<evidence type="ECO:0000256" key="4">
    <source>
        <dbReference type="ARBA" id="ARBA00012448"/>
    </source>
</evidence>
<keyword evidence="10" id="KW-0573">Peptidoglycan synthesis</keyword>
<evidence type="ECO:0000256" key="9">
    <source>
        <dbReference type="ARBA" id="ARBA00022960"/>
    </source>
</evidence>
<evidence type="ECO:0000259" key="16">
    <source>
        <dbReference type="SMART" id="SM00936"/>
    </source>
</evidence>
<dbReference type="InterPro" id="IPR037167">
    <property type="entry name" value="Peptidase_S11_C_sf"/>
</dbReference>
<evidence type="ECO:0000313" key="17">
    <source>
        <dbReference type="EMBL" id="SFC04971.1"/>
    </source>
</evidence>
<dbReference type="PANTHER" id="PTHR21581">
    <property type="entry name" value="D-ALANYL-D-ALANINE CARBOXYPEPTIDASE"/>
    <property type="match status" value="1"/>
</dbReference>
<feature type="active site" evidence="13">
    <location>
        <position position="160"/>
    </location>
</feature>
<feature type="active site" description="Acyl-ester intermediate" evidence="13">
    <location>
        <position position="100"/>
    </location>
</feature>
<dbReference type="InterPro" id="IPR012338">
    <property type="entry name" value="Beta-lactam/transpept-like"/>
</dbReference>
<proteinExistence type="inferred from homology"/>
<dbReference type="Proteomes" id="UP000199046">
    <property type="component" value="Unassembled WGS sequence"/>
</dbReference>
<dbReference type="SMART" id="SM00936">
    <property type="entry name" value="PBP5_C"/>
    <property type="match status" value="1"/>
</dbReference>
<keyword evidence="8" id="KW-0378">Hydrolase</keyword>
<organism evidence="17 18">
    <name type="scientific">Kushneria avicenniae</name>
    <dbReference type="NCBI Taxonomy" id="402385"/>
    <lineage>
        <taxon>Bacteria</taxon>
        <taxon>Pseudomonadati</taxon>
        <taxon>Pseudomonadota</taxon>
        <taxon>Gammaproteobacteria</taxon>
        <taxon>Oceanospirillales</taxon>
        <taxon>Halomonadaceae</taxon>
        <taxon>Kushneria</taxon>
    </lineage>
</organism>
<evidence type="ECO:0000256" key="14">
    <source>
        <dbReference type="PIRSR" id="PIRSR618044-2"/>
    </source>
</evidence>
<gene>
    <name evidence="17" type="ORF">SAMN05421848_0354</name>
</gene>
<dbReference type="InterPro" id="IPR001967">
    <property type="entry name" value="Peptidase_S11_N"/>
</dbReference>
<feature type="domain" description="Peptidase S11 D-Ala-D-Ala carboxypeptidase A C-terminal" evidence="16">
    <location>
        <begin position="312"/>
        <end position="402"/>
    </location>
</feature>
<evidence type="ECO:0000256" key="5">
    <source>
        <dbReference type="ARBA" id="ARBA00022645"/>
    </source>
</evidence>
<dbReference type="GO" id="GO:0009002">
    <property type="term" value="F:serine-type D-Ala-D-Ala carboxypeptidase activity"/>
    <property type="evidence" value="ECO:0007669"/>
    <property type="project" value="UniProtKB-EC"/>
</dbReference>
<comment type="catalytic activity">
    <reaction evidence="12">
        <text>Preferential cleavage: (Ac)2-L-Lys-D-Ala-|-D-Ala. Also transpeptidation of peptidyl-alanyl moieties that are N-acyl substituents of D-alanine.</text>
        <dbReference type="EC" id="3.4.16.4"/>
    </reaction>
</comment>
<comment type="pathway">
    <text evidence="2">Cell wall biogenesis; peptidoglycan biosynthesis.</text>
</comment>
<dbReference type="GO" id="GO:0009252">
    <property type="term" value="P:peptidoglycan biosynthetic process"/>
    <property type="evidence" value="ECO:0007669"/>
    <property type="project" value="UniProtKB-UniPathway"/>
</dbReference>
<dbReference type="PRINTS" id="PR00725">
    <property type="entry name" value="DADACBPTASE1"/>
</dbReference>
<dbReference type="Gene3D" id="3.40.710.10">
    <property type="entry name" value="DD-peptidase/beta-lactamase superfamily"/>
    <property type="match status" value="1"/>
</dbReference>
<evidence type="ECO:0000256" key="3">
    <source>
        <dbReference type="ARBA" id="ARBA00007164"/>
    </source>
</evidence>
<dbReference type="InterPro" id="IPR012907">
    <property type="entry name" value="Peptidase_S11_C"/>
</dbReference>
<dbReference type="GO" id="GO:0008360">
    <property type="term" value="P:regulation of cell shape"/>
    <property type="evidence" value="ECO:0007669"/>
    <property type="project" value="UniProtKB-KW"/>
</dbReference>
<protein>
    <recommendedName>
        <fullName evidence="4">serine-type D-Ala-D-Ala carboxypeptidase</fullName>
        <ecNumber evidence="4">3.4.16.4</ecNumber>
    </recommendedName>
</protein>
<evidence type="ECO:0000256" key="6">
    <source>
        <dbReference type="ARBA" id="ARBA00022670"/>
    </source>
</evidence>
<keyword evidence="18" id="KW-1185">Reference proteome</keyword>
<feature type="binding site" evidence="14">
    <location>
        <position position="262"/>
    </location>
    <ligand>
        <name>substrate</name>
    </ligand>
</feature>
<comment type="function">
    <text evidence="1">Removes C-terminal D-alanyl residues from sugar-peptide cell wall precursors.</text>
</comment>
<dbReference type="STRING" id="402385.SAMN05421848_0354"/>
<dbReference type="GO" id="GO:0071555">
    <property type="term" value="P:cell wall organization"/>
    <property type="evidence" value="ECO:0007669"/>
    <property type="project" value="UniProtKB-KW"/>
</dbReference>
<keyword evidence="11" id="KW-0961">Cell wall biogenesis/degradation</keyword>
<sequence length="421" mass="46426">MKQAMTSYIRSLARTEYKQTEKGNMTLFAVNVCRWRHLVAFSSLALTLTAAPAMASDGPSPSSFIPSPPGLAAKSWVLMDAKSGRVLVEHDGDERVPPASLTKMMTAYIAESEIESGNMSADDEVRISKEAWQTGGSRMFVKVNSNVPVKDLMQGIVVQSGNDATVAMAEHIAGSQSSFADLMNEHARQMGLQNTHFMNPTGLPDPEHYSSAHDMAIIARHIINDFPDHYSLYAEKYFTWNGIKQPNRNLLLWRDKTVDGLKTGHTDEAGYCLVASAQQSDTRLIAAVMGTSSEEARSQETQKLLSYGFRYFQTQKVYDAGQELTRARVWGGTQDEGSFGVANDVYLTASRQNEAGLSNRININGDLQAPIQAGQQYGTVQIVQNDEVIDEQPLVALQDVEQGGLFKRLWDGLLKFVQGLF</sequence>
<dbReference type="InterPro" id="IPR018044">
    <property type="entry name" value="Peptidase_S11"/>
</dbReference>
<dbReference type="EMBL" id="FOLY01000001">
    <property type="protein sequence ID" value="SFC04971.1"/>
    <property type="molecule type" value="Genomic_DNA"/>
</dbReference>
<dbReference type="InterPro" id="IPR015956">
    <property type="entry name" value="Peniciliin-bd_prot_C_sf"/>
</dbReference>
<dbReference type="SUPFAM" id="SSF56601">
    <property type="entry name" value="beta-lactamase/transpeptidase-like"/>
    <property type="match status" value="1"/>
</dbReference>
<evidence type="ECO:0000313" key="18">
    <source>
        <dbReference type="Proteomes" id="UP000199046"/>
    </source>
</evidence>
<dbReference type="Gene3D" id="2.60.410.10">
    <property type="entry name" value="D-Ala-D-Ala carboxypeptidase, C-terminal domain"/>
    <property type="match status" value="1"/>
</dbReference>
<evidence type="ECO:0000256" key="13">
    <source>
        <dbReference type="PIRSR" id="PIRSR618044-1"/>
    </source>
</evidence>
<feature type="active site" description="Proton acceptor" evidence="13">
    <location>
        <position position="103"/>
    </location>
</feature>
<evidence type="ECO:0000256" key="10">
    <source>
        <dbReference type="ARBA" id="ARBA00022984"/>
    </source>
</evidence>
<keyword evidence="7" id="KW-0732">Signal</keyword>
<dbReference type="Pfam" id="PF07943">
    <property type="entry name" value="PBP5_C"/>
    <property type="match status" value="1"/>
</dbReference>
<dbReference type="UniPathway" id="UPA00219"/>
<name>A0A1I1G0C3_9GAMM</name>
<accession>A0A1I1G0C3</accession>
<evidence type="ECO:0000256" key="8">
    <source>
        <dbReference type="ARBA" id="ARBA00022801"/>
    </source>
</evidence>
<reference evidence="18" key="1">
    <citation type="submission" date="2016-10" db="EMBL/GenBank/DDBJ databases">
        <authorList>
            <person name="Varghese N."/>
            <person name="Submissions S."/>
        </authorList>
    </citation>
    <scope>NUCLEOTIDE SEQUENCE [LARGE SCALE GENOMIC DNA]</scope>
    <source>
        <strain evidence="18">DSM 23439</strain>
    </source>
</reference>
<keyword evidence="6" id="KW-0645">Protease</keyword>
<evidence type="ECO:0000256" key="2">
    <source>
        <dbReference type="ARBA" id="ARBA00004752"/>
    </source>
</evidence>
<evidence type="ECO:0000256" key="7">
    <source>
        <dbReference type="ARBA" id="ARBA00022729"/>
    </source>
</evidence>
<keyword evidence="9" id="KW-0133">Cell shape</keyword>
<dbReference type="SUPFAM" id="SSF69189">
    <property type="entry name" value="Penicillin-binding protein associated domain"/>
    <property type="match status" value="1"/>
</dbReference>
<evidence type="ECO:0000256" key="11">
    <source>
        <dbReference type="ARBA" id="ARBA00023316"/>
    </source>
</evidence>
<dbReference type="AlphaFoldDB" id="A0A1I1G0C3"/>
<keyword evidence="5 17" id="KW-0121">Carboxypeptidase</keyword>
<dbReference type="EC" id="3.4.16.4" evidence="4"/>
<dbReference type="Pfam" id="PF00768">
    <property type="entry name" value="Peptidase_S11"/>
    <property type="match status" value="1"/>
</dbReference>
<evidence type="ECO:0000256" key="1">
    <source>
        <dbReference type="ARBA" id="ARBA00003217"/>
    </source>
</evidence>
<dbReference type="GO" id="GO:0006508">
    <property type="term" value="P:proteolysis"/>
    <property type="evidence" value="ECO:0007669"/>
    <property type="project" value="UniProtKB-KW"/>
</dbReference>
<evidence type="ECO:0000256" key="12">
    <source>
        <dbReference type="ARBA" id="ARBA00034000"/>
    </source>
</evidence>
<dbReference type="PANTHER" id="PTHR21581:SF6">
    <property type="entry name" value="TRAFFICKING PROTEIN PARTICLE COMPLEX SUBUNIT 12"/>
    <property type="match status" value="1"/>
</dbReference>
<evidence type="ECO:0000256" key="15">
    <source>
        <dbReference type="RuleBase" id="RU004016"/>
    </source>
</evidence>
<comment type="similarity">
    <text evidence="3 15">Belongs to the peptidase S11 family.</text>
</comment>